<dbReference type="Proteomes" id="UP001500325">
    <property type="component" value="Unassembled WGS sequence"/>
</dbReference>
<dbReference type="Gene3D" id="3.40.50.1820">
    <property type="entry name" value="alpha/beta hydrolase"/>
    <property type="match status" value="1"/>
</dbReference>
<accession>A0ABP8WC44</accession>
<dbReference type="PANTHER" id="PTHR48081">
    <property type="entry name" value="AB HYDROLASE SUPERFAMILY PROTEIN C4A8.06C"/>
    <property type="match status" value="1"/>
</dbReference>
<dbReference type="PANTHER" id="PTHR48081:SF8">
    <property type="entry name" value="ALPHA_BETA HYDROLASE FOLD-3 DOMAIN-CONTAINING PROTEIN-RELATED"/>
    <property type="match status" value="1"/>
</dbReference>
<dbReference type="InterPro" id="IPR013094">
    <property type="entry name" value="AB_hydrolase_3"/>
</dbReference>
<dbReference type="Pfam" id="PF07859">
    <property type="entry name" value="Abhydrolase_3"/>
    <property type="match status" value="1"/>
</dbReference>
<evidence type="ECO:0000259" key="3">
    <source>
        <dbReference type="Pfam" id="PF07859"/>
    </source>
</evidence>
<reference evidence="5" key="1">
    <citation type="journal article" date="2019" name="Int. J. Syst. Evol. Microbiol.">
        <title>The Global Catalogue of Microorganisms (GCM) 10K type strain sequencing project: providing services to taxonomists for standard genome sequencing and annotation.</title>
        <authorList>
            <consortium name="The Broad Institute Genomics Platform"/>
            <consortium name="The Broad Institute Genome Sequencing Center for Infectious Disease"/>
            <person name="Wu L."/>
            <person name="Ma J."/>
        </authorList>
    </citation>
    <scope>NUCLEOTIDE SEQUENCE [LARGE SCALE GENOMIC DNA]</scope>
    <source>
        <strain evidence="5">JCM 18055</strain>
    </source>
</reference>
<keyword evidence="1 4" id="KW-0378">Hydrolase</keyword>
<feature type="domain" description="Alpha/beta hydrolase fold-3" evidence="3">
    <location>
        <begin position="75"/>
        <end position="272"/>
    </location>
</feature>
<protein>
    <submittedName>
        <fullName evidence="4">Alpha/beta hydrolase</fullName>
    </submittedName>
</protein>
<name>A0ABP8WC44_9PSEU</name>
<evidence type="ECO:0000256" key="1">
    <source>
        <dbReference type="ARBA" id="ARBA00022801"/>
    </source>
</evidence>
<dbReference type="InterPro" id="IPR029058">
    <property type="entry name" value="AB_hydrolase_fold"/>
</dbReference>
<keyword evidence="5" id="KW-1185">Reference proteome</keyword>
<comment type="caution">
    <text evidence="4">The sequence shown here is derived from an EMBL/GenBank/DDBJ whole genome shotgun (WGS) entry which is preliminary data.</text>
</comment>
<sequence length="299" mass="31571">MSPYALDEELRAAAAALPRVDRTDVMEARRITASPDTGTPEGVSVSEQKVPSADGHGVRLRVYRPDRRTSDGVVYHVHGGGFILGDLGSSHLRNAEIAREVGADVVAVDYRLAPEWPFPTPVEDVYAGLVWIGGGAVLHGVSAGGALAAGAALLARDRGGPPVHGQLLVSPVTDDRLATASSRCFTDTPALTRRDLEVCWSAYLGSVVPGSAAVSPYAAPARATDLTGLPRTYVSVAEFDPLRDEAIDFARGLLMAGVPVELHLFPGTYHGSLAVRGAAVSDRQRTEETTVLRTMLGDR</sequence>
<feature type="region of interest" description="Disordered" evidence="2">
    <location>
        <begin position="31"/>
        <end position="50"/>
    </location>
</feature>
<organism evidence="4 5">
    <name type="scientific">Pseudonocardia yuanmonensis</name>
    <dbReference type="NCBI Taxonomy" id="1095914"/>
    <lineage>
        <taxon>Bacteria</taxon>
        <taxon>Bacillati</taxon>
        <taxon>Actinomycetota</taxon>
        <taxon>Actinomycetes</taxon>
        <taxon>Pseudonocardiales</taxon>
        <taxon>Pseudonocardiaceae</taxon>
        <taxon>Pseudonocardia</taxon>
    </lineage>
</organism>
<dbReference type="EMBL" id="BAABIC010000005">
    <property type="protein sequence ID" value="GAA4684968.1"/>
    <property type="molecule type" value="Genomic_DNA"/>
</dbReference>
<proteinExistence type="predicted"/>
<evidence type="ECO:0000313" key="4">
    <source>
        <dbReference type="EMBL" id="GAA4684968.1"/>
    </source>
</evidence>
<dbReference type="GO" id="GO:0016787">
    <property type="term" value="F:hydrolase activity"/>
    <property type="evidence" value="ECO:0007669"/>
    <property type="project" value="UniProtKB-KW"/>
</dbReference>
<dbReference type="RefSeq" id="WP_345379957.1">
    <property type="nucleotide sequence ID" value="NZ_BAABIC010000005.1"/>
</dbReference>
<gene>
    <name evidence="4" type="ORF">GCM10023215_19940</name>
</gene>
<evidence type="ECO:0000313" key="5">
    <source>
        <dbReference type="Proteomes" id="UP001500325"/>
    </source>
</evidence>
<dbReference type="SUPFAM" id="SSF53474">
    <property type="entry name" value="alpha/beta-Hydrolases"/>
    <property type="match status" value="1"/>
</dbReference>
<dbReference type="InterPro" id="IPR050300">
    <property type="entry name" value="GDXG_lipolytic_enzyme"/>
</dbReference>
<evidence type="ECO:0000256" key="2">
    <source>
        <dbReference type="SAM" id="MobiDB-lite"/>
    </source>
</evidence>